<dbReference type="InterPro" id="IPR010982">
    <property type="entry name" value="Lambda_DNA-bd_dom_sf"/>
</dbReference>
<dbReference type="Gene3D" id="1.10.260.40">
    <property type="entry name" value="lambda repressor-like DNA-binding domains"/>
    <property type="match status" value="1"/>
</dbReference>
<sequence>MNSPLRDAMARANMTSSRLARVCGVDPKTVDRWLANPAREPHARHRSAASQALGEEETVLWPSAQQLVKSGPDRELVQMYPYRSAAPASLWRQLIKGATRELTFAGYTNYFLWLEHANFGSLLRQKAAAGVQVRFILGEPGHPVTRQRELEEDVPLSLSTRIEVTLSELAKLRDTSIEARYETAHVSLSVFRFDDDMIVTPLLPGRVGHDAPMMHLRRAQDDGVFDRFVGHVEDLWAKGRDVWTIPAAEVVGHAQA</sequence>
<dbReference type="SUPFAM" id="SSF56024">
    <property type="entry name" value="Phospholipase D/nuclease"/>
    <property type="match status" value="1"/>
</dbReference>
<name>A0AB39THA7_9ACTN</name>
<proteinExistence type="predicted"/>
<dbReference type="GO" id="GO:0003677">
    <property type="term" value="F:DNA binding"/>
    <property type="evidence" value="ECO:0007669"/>
    <property type="project" value="InterPro"/>
</dbReference>
<protein>
    <submittedName>
        <fullName evidence="1">XRE family transcriptional regulator</fullName>
    </submittedName>
</protein>
<evidence type="ECO:0000313" key="1">
    <source>
        <dbReference type="EMBL" id="XDQ78573.1"/>
    </source>
</evidence>
<dbReference type="EMBL" id="CP163445">
    <property type="protein sequence ID" value="XDQ78573.1"/>
    <property type="molecule type" value="Genomic_DNA"/>
</dbReference>
<gene>
    <name evidence="1" type="ORF">AB2U05_08865</name>
</gene>
<organism evidence="1">
    <name type="scientific">Streptomyces sp. Y1</name>
    <dbReference type="NCBI Taxonomy" id="3238634"/>
    <lineage>
        <taxon>Bacteria</taxon>
        <taxon>Bacillati</taxon>
        <taxon>Actinomycetota</taxon>
        <taxon>Actinomycetes</taxon>
        <taxon>Kitasatosporales</taxon>
        <taxon>Streptomycetaceae</taxon>
        <taxon>Streptomyces</taxon>
    </lineage>
</organism>
<dbReference type="RefSeq" id="WP_369182953.1">
    <property type="nucleotide sequence ID" value="NZ_CP163445.1"/>
</dbReference>
<reference evidence="1" key="1">
    <citation type="submission" date="2024-07" db="EMBL/GenBank/DDBJ databases">
        <authorList>
            <person name="Yu S.T."/>
        </authorList>
    </citation>
    <scope>NUCLEOTIDE SEQUENCE</scope>
    <source>
        <strain evidence="1">Y1</strain>
    </source>
</reference>
<accession>A0AB39THA7</accession>
<dbReference type="AlphaFoldDB" id="A0AB39THA7"/>